<dbReference type="Proteomes" id="UP000596661">
    <property type="component" value="Chromosome 1"/>
</dbReference>
<proteinExistence type="predicted"/>
<dbReference type="AlphaFoldDB" id="A0A803QWH0"/>
<evidence type="ECO:0000313" key="1">
    <source>
        <dbReference type="EnsemblPlants" id="cds.novel_model_2249_5bd9a17a.11.5bd9b136"/>
    </source>
</evidence>
<protein>
    <submittedName>
        <fullName evidence="1">Uncharacterized protein</fullName>
    </submittedName>
</protein>
<gene>
    <name evidence="1" type="primary">LOC115697888</name>
</gene>
<reference evidence="1" key="2">
    <citation type="submission" date="2021-03" db="UniProtKB">
        <authorList>
            <consortium name="EnsemblPlants"/>
        </authorList>
    </citation>
    <scope>IDENTIFICATION</scope>
</reference>
<dbReference type="EMBL" id="UZAU01000073">
    <property type="status" value="NOT_ANNOTATED_CDS"/>
    <property type="molecule type" value="Genomic_DNA"/>
</dbReference>
<keyword evidence="2" id="KW-1185">Reference proteome</keyword>
<organism evidence="1 2">
    <name type="scientific">Cannabis sativa</name>
    <name type="common">Hemp</name>
    <name type="synonym">Marijuana</name>
    <dbReference type="NCBI Taxonomy" id="3483"/>
    <lineage>
        <taxon>Eukaryota</taxon>
        <taxon>Viridiplantae</taxon>
        <taxon>Streptophyta</taxon>
        <taxon>Embryophyta</taxon>
        <taxon>Tracheophyta</taxon>
        <taxon>Spermatophyta</taxon>
        <taxon>Magnoliopsida</taxon>
        <taxon>eudicotyledons</taxon>
        <taxon>Gunneridae</taxon>
        <taxon>Pentapetalae</taxon>
        <taxon>rosids</taxon>
        <taxon>fabids</taxon>
        <taxon>Rosales</taxon>
        <taxon>Cannabaceae</taxon>
        <taxon>Cannabis</taxon>
    </lineage>
</organism>
<sequence length="64" mass="7590">MPYMLPSLVAFRPVWNGTIWTHLCFNISVKINISLHFEGQMDVVYNLEWGKLEAFLSEIFWRTV</sequence>
<dbReference type="EnsemblPlants" id="novel_model_2249_5bd9a17a.11.5bd9b136">
    <property type="protein sequence ID" value="cds.novel_model_2249_5bd9a17a.11.5bd9b136"/>
    <property type="gene ID" value="novel_gene_1193_5bd9a17a"/>
</dbReference>
<reference evidence="1" key="1">
    <citation type="submission" date="2018-11" db="EMBL/GenBank/DDBJ databases">
        <authorList>
            <person name="Grassa J C."/>
        </authorList>
    </citation>
    <scope>NUCLEOTIDE SEQUENCE [LARGE SCALE GENOMIC DNA]</scope>
</reference>
<name>A0A803QWH0_CANSA</name>
<accession>A0A803QWH0</accession>
<dbReference type="Gramene" id="novel_model_2249_5bd9a17a.11.5bd9b136">
    <property type="protein sequence ID" value="cds.novel_model_2249_5bd9a17a.11.5bd9b136"/>
    <property type="gene ID" value="novel_gene_1193_5bd9a17a"/>
</dbReference>
<evidence type="ECO:0000313" key="2">
    <source>
        <dbReference type="Proteomes" id="UP000596661"/>
    </source>
</evidence>